<gene>
    <name evidence="1" type="ORF">HPB50_003034</name>
</gene>
<name>A0ACB7SAZ6_HYAAI</name>
<comment type="caution">
    <text evidence="1">The sequence shown here is derived from an EMBL/GenBank/DDBJ whole genome shotgun (WGS) entry which is preliminary data.</text>
</comment>
<reference evidence="1" key="1">
    <citation type="submission" date="2020-05" db="EMBL/GenBank/DDBJ databases">
        <title>Large-scale comparative analyses of tick genomes elucidate their genetic diversity and vector capacities.</title>
        <authorList>
            <person name="Jia N."/>
            <person name="Wang J."/>
            <person name="Shi W."/>
            <person name="Du L."/>
            <person name="Sun Y."/>
            <person name="Zhan W."/>
            <person name="Jiang J."/>
            <person name="Wang Q."/>
            <person name="Zhang B."/>
            <person name="Ji P."/>
            <person name="Sakyi L.B."/>
            <person name="Cui X."/>
            <person name="Yuan T."/>
            <person name="Jiang B."/>
            <person name="Yang W."/>
            <person name="Lam T.T.-Y."/>
            <person name="Chang Q."/>
            <person name="Ding S."/>
            <person name="Wang X."/>
            <person name="Zhu J."/>
            <person name="Ruan X."/>
            <person name="Zhao L."/>
            <person name="Wei J."/>
            <person name="Que T."/>
            <person name="Du C."/>
            <person name="Cheng J."/>
            <person name="Dai P."/>
            <person name="Han X."/>
            <person name="Huang E."/>
            <person name="Gao Y."/>
            <person name="Liu J."/>
            <person name="Shao H."/>
            <person name="Ye R."/>
            <person name="Li L."/>
            <person name="Wei W."/>
            <person name="Wang X."/>
            <person name="Wang C."/>
            <person name="Yang T."/>
            <person name="Huo Q."/>
            <person name="Li W."/>
            <person name="Guo W."/>
            <person name="Chen H."/>
            <person name="Zhou L."/>
            <person name="Ni X."/>
            <person name="Tian J."/>
            <person name="Zhou Y."/>
            <person name="Sheng Y."/>
            <person name="Liu T."/>
            <person name="Pan Y."/>
            <person name="Xia L."/>
            <person name="Li J."/>
            <person name="Zhao F."/>
            <person name="Cao W."/>
        </authorList>
    </citation>
    <scope>NUCLEOTIDE SEQUENCE</scope>
    <source>
        <strain evidence="1">Hyas-2018</strain>
    </source>
</reference>
<proteinExistence type="predicted"/>
<protein>
    <submittedName>
        <fullName evidence="1">Uncharacterized protein</fullName>
    </submittedName>
</protein>
<accession>A0ACB7SAZ6</accession>
<keyword evidence="2" id="KW-1185">Reference proteome</keyword>
<dbReference type="Proteomes" id="UP000821845">
    <property type="component" value="Chromosome 4"/>
</dbReference>
<dbReference type="EMBL" id="CM023484">
    <property type="protein sequence ID" value="KAH6932131.1"/>
    <property type="molecule type" value="Genomic_DNA"/>
</dbReference>
<organism evidence="1 2">
    <name type="scientific">Hyalomma asiaticum</name>
    <name type="common">Tick</name>
    <dbReference type="NCBI Taxonomy" id="266040"/>
    <lineage>
        <taxon>Eukaryota</taxon>
        <taxon>Metazoa</taxon>
        <taxon>Ecdysozoa</taxon>
        <taxon>Arthropoda</taxon>
        <taxon>Chelicerata</taxon>
        <taxon>Arachnida</taxon>
        <taxon>Acari</taxon>
        <taxon>Parasitiformes</taxon>
        <taxon>Ixodida</taxon>
        <taxon>Ixodoidea</taxon>
        <taxon>Ixodidae</taxon>
        <taxon>Hyalomminae</taxon>
        <taxon>Hyalomma</taxon>
    </lineage>
</organism>
<sequence>MHCLYRTPALTGLSAASAGVSLASDLMLIQAVKFGSFYSTMLNALRLKMFVISFDFFENIAAFYTCMQDVNFLWYTVYFTGTLLAIKGVALFIMYDFYEGVKQQGTLLSRGLVDLVPEHQLGTQPIQALNCAFMSYSMLIVLQGLEKAPHGLIFRFIYIVVSGLSLCGDVMLYTAVNSGSETTCILRYSAQNILKKMRLALCVKAFVITMDFFTPCMHQYNCCQDGVVLYYIHDFYAGVKQQGTMASHGLQDADDLQKPEQQANTVQVIQMVPGVYPGGGLMIVGAPVAAGGNQPLTAQDYMLAGQRYPSPAPGASYPRAMHFVPHPPPR</sequence>
<evidence type="ECO:0000313" key="2">
    <source>
        <dbReference type="Proteomes" id="UP000821845"/>
    </source>
</evidence>
<evidence type="ECO:0000313" key="1">
    <source>
        <dbReference type="EMBL" id="KAH6932131.1"/>
    </source>
</evidence>